<dbReference type="InterPro" id="IPR047187">
    <property type="entry name" value="SF1_C_Upf1"/>
</dbReference>
<feature type="domain" description="AAA+ ATPase" evidence="6">
    <location>
        <begin position="475"/>
        <end position="882"/>
    </location>
</feature>
<dbReference type="FunFam" id="3.40.50.300:FF:000216">
    <property type="entry name" value="Type VII secretion ATPase EccA"/>
    <property type="match status" value="3"/>
</dbReference>
<feature type="coiled-coil region" evidence="4">
    <location>
        <begin position="1137"/>
        <end position="1203"/>
    </location>
</feature>
<feature type="compositionally biased region" description="Basic and acidic residues" evidence="5">
    <location>
        <begin position="2268"/>
        <end position="2304"/>
    </location>
</feature>
<dbReference type="Proteomes" id="UP000054477">
    <property type="component" value="Unassembled WGS sequence"/>
</dbReference>
<evidence type="ECO:0000256" key="4">
    <source>
        <dbReference type="SAM" id="Coils"/>
    </source>
</evidence>
<dbReference type="CDD" id="cd06008">
    <property type="entry name" value="NF-X1-zinc-finger"/>
    <property type="match status" value="1"/>
</dbReference>
<dbReference type="PANTHER" id="PTHR43392">
    <property type="entry name" value="AAA-TYPE ATPASE FAMILY PROTEIN / ANKYRIN REPEAT FAMILY PROTEIN"/>
    <property type="match status" value="1"/>
</dbReference>
<dbReference type="HOGENOM" id="CLU_001133_0_0_1"/>
<dbReference type="PANTHER" id="PTHR43392:SF2">
    <property type="entry name" value="AAA-TYPE ATPASE FAMILY PROTEIN _ ANKYRIN REPEAT FAMILY PROTEIN"/>
    <property type="match status" value="1"/>
</dbReference>
<feature type="region of interest" description="Disordered" evidence="5">
    <location>
        <begin position="2232"/>
        <end position="2304"/>
    </location>
</feature>
<gene>
    <name evidence="7" type="ORF">K443DRAFT_83853</name>
</gene>
<sequence length="2344" mass="261376">MDPRQARLNKLFESISRGKQQLTPNNGTRFLEAICAQADAVVTLHKLSTSSDGKSALQAAMRFNLSPAFFNGQAAGLLQYLQTPGLTDIDGGEFLNDILLKIVDPPIFWVAFRKAFIDEKLDDAAQKSFLWLLVQLVSIPGQKGTLYREPSQISIILPGLRSSSKNEFRTAGYKIQHTLDTYAQPDLETLVVDAPPGGRHDNDFSDFRKISILPTPDEIQSTEKAFLRTSDVLEDPDTESTRVPLHLDNQFRLLREDMIYELRDEIQVVQGKKKGHHRGIRLSGLELVGIQCGPEDKPTRWGLSLKCQEDLPELKAQKDRKKYLREQRNFFRHQSSACLIVGGEIVAFPTIDRNEDLLAANPPIIVVQLEGRESTELALRKLKTENDVALIQINTAIFSYEPILKYLQQAYSIPLSDELLLWKEGNVLSQTSCQSVAVAEALKRNPKVDLQTLLDTNSTIKLDSSQAASLYSGLTQKVALVQGPPGTGKSFLGALLAKAIYKFTEQTILVVCYTNHALDDILTGLMDIGIPETSMVRLGGKSTPRTEPLTLRNLKQTPGPRRDQMEWMVIDELKSMSKQLHRQLHQAFERYESAHISHQDLLDYLEFEEDSFFEAFRVPDSEDGLTHVGKKGRAVTSHYLIDQWCTGQDAGIFKSYPNIQDTHDIWCLSHKARQELITSWKEKIFGESIAEICVIAQEYNSCQERLARSFSDKNVHILRSKRVIGCTTTAAAKYTEDIQAASPDVLIVEEAGEILESHVLAALGKKSSQMILIGDHKQLRPKVNNYALTVEKGDSFDLNRSLFERLVLKGYPHQTLSEQHRMRPEISFLIRNLTYPELRDAPKTKGRPNLDGVQDNIVFIDHNHPEDENHRISDRRDMASSSSKQNSHEVAMVLKIVRYLAQQGYGTDKIVILTPYLGQLQKLREVLKKDNDPILNDLDSYDLVRAGLIPAATAKLAKKPIRLATIDNYQGEESDIVIVSLTRSNANHDIGFMFSPERLNVLLSRARNALIMIGNSQTFKKSRKGGELWGKLFELLGQGKHVYSGLPVVCQRHPDQKNNVSRPTDFDEVCPDGGCNIPCDTKLSCGSHLCPSKCHQLDDHSKMLCEENISDLCDRGHKQLFKCHQGPPKSCKKCDQIEKADKKKQQLEYEAQQRKDSELQEHLRELADIDAEIAQEVEARQGARLARERADALKQRRMDLESIRQQALVQADPISNSSGPSNPSTSRPNPDFLTGVVSTAKALLYGKSDSSPPSDQPASPAQSAQPPPSPFQLPNSPARNEWQRQKDMEGANNDAIDSIMEMVGLEDVKKQVLEIKAKVDISIRQGASITSERFNVVLLGNPGTGKTTIARQYAKFLVTVGALPGPAFIETTGSRLANEGVAGIKKQIEDLLKAGGGAIFVDEAYQLASTHNQGGPVLDFLLAEMENNVGSIVFMFAGYNKEMEAFFEHNPGLKSRVPYRLQFSDYEDHELMTILEGLIFKTFRGRMKVEDGIRGLYGRIAIRRLGRRRGRSGFGNARDLQTVFAAVRGRQASRIEKERAEGKAPDDFLLTAHDLIGPDPSTAILQSEAWSKLQSLIGLKAVKESITSLIHAIEENFQRELQEKEPLTFSLNRVFLGSPGTGKTTVAKLYGKVLADLGLLSNGEVVLKTPADFIGAHLGESEKKTKNILTNSIGKVLIIDEAYMLYGGGGNSAGNQSNQFKTTVIDTIVAEVQSVPGDDQCVLLLGYKNQMVEMFQNVNEGLARRFRIEDPFNFEDFSTSELMDILNKKLKEQDLGATDAAKKIVIEQLNRSRNRPNFGNAGEVENMIGAAKGRSVARRAAIPLSQRPIHIIFEPQDFCPDFDRSANASTNLAKLFEDIVGCQDIISRLGEYQQIAVVSKARGVDPRQQIPTNFVFIGPPGTGKTTIARKMGQVYYDMGILASAEVIECSASDLVGEYVGHTGPKTKKLFEKALGKVLFIDEAYRLGEGRFAQEAVDELVGLLTHESFKSKVIVILAGYEGDMKQLMSVNTGLASRFPDWIPFSNMDPNHCLNVVLKELHRKGVKADELLDQSSDVYQDMIATIKELSQLSDWGNARDMMTLAKELISLAFLTNDEKQDSLRLSGSQIVVCTKKMLADKQARSNIRPKSRHTLPAMPEQDLTPSAQPPPPIQTAQNAKKSASPAGRPGPSRQGARPAAPPPRPSSLRHDIQRDPGVSDEVWRELQDARRLIEAQEKSMQETIKRLQREIEKEAKREREQKREAERLAKAEAEAKDAAERQEAKRKREQARLREQAARQAREKAAAELKAKQQEQQRRKAQEAKAQKKLREMGVCVAGFQWHKIGNGYRCAGGTHYISSAQLGLE</sequence>
<dbReference type="Gene3D" id="1.10.8.60">
    <property type="match status" value="2"/>
</dbReference>
<evidence type="ECO:0000256" key="3">
    <source>
        <dbReference type="ARBA" id="ARBA00022840"/>
    </source>
</evidence>
<dbReference type="InterPro" id="IPR027417">
    <property type="entry name" value="P-loop_NTPase"/>
</dbReference>
<keyword evidence="3" id="KW-0067">ATP-binding</keyword>
<dbReference type="CDD" id="cd00009">
    <property type="entry name" value="AAA"/>
    <property type="match status" value="2"/>
</dbReference>
<dbReference type="CDD" id="cd17936">
    <property type="entry name" value="EEXXEc_NFX1"/>
    <property type="match status" value="1"/>
</dbReference>
<protein>
    <recommendedName>
        <fullName evidence="6">AAA+ ATPase domain-containing protein</fullName>
    </recommendedName>
</protein>
<feature type="domain" description="AAA+ ATPase" evidence="6">
    <location>
        <begin position="1610"/>
        <end position="1758"/>
    </location>
</feature>
<dbReference type="PRINTS" id="PR00819">
    <property type="entry name" value="CBXCFQXSUPER"/>
</dbReference>
<dbReference type="FunFam" id="1.10.8.60:FF:000160">
    <property type="entry name" value="WGS project CABT00000000 data, contig 2.55"/>
    <property type="match status" value="1"/>
</dbReference>
<name>A0A0C9Y567_9AGAR</name>
<feature type="domain" description="AAA+ ATPase" evidence="6">
    <location>
        <begin position="1890"/>
        <end position="2027"/>
    </location>
</feature>
<feature type="region of interest" description="Disordered" evidence="5">
    <location>
        <begin position="2119"/>
        <end position="2197"/>
    </location>
</feature>
<dbReference type="FunFam" id="3.40.50.300:FF:001660">
    <property type="entry name" value="NF-X1 finger and helicase protein, putative"/>
    <property type="match status" value="1"/>
</dbReference>
<dbReference type="InterPro" id="IPR000641">
    <property type="entry name" value="CbxX/CfxQ"/>
</dbReference>
<feature type="domain" description="AAA+ ATPase" evidence="6">
    <location>
        <begin position="1332"/>
        <end position="1467"/>
    </location>
</feature>
<evidence type="ECO:0000256" key="5">
    <source>
        <dbReference type="SAM" id="MobiDB-lite"/>
    </source>
</evidence>
<dbReference type="GO" id="GO:0005524">
    <property type="term" value="F:ATP binding"/>
    <property type="evidence" value="ECO:0007669"/>
    <property type="project" value="UniProtKB-KW"/>
</dbReference>
<proteinExistence type="inferred from homology"/>
<reference evidence="7 8" key="1">
    <citation type="submission" date="2014-04" db="EMBL/GenBank/DDBJ databases">
        <authorList>
            <consortium name="DOE Joint Genome Institute"/>
            <person name="Kuo A."/>
            <person name="Kohler A."/>
            <person name="Nagy L.G."/>
            <person name="Floudas D."/>
            <person name="Copeland A."/>
            <person name="Barry K.W."/>
            <person name="Cichocki N."/>
            <person name="Veneault-Fourrey C."/>
            <person name="LaButti K."/>
            <person name="Lindquist E.A."/>
            <person name="Lipzen A."/>
            <person name="Lundell T."/>
            <person name="Morin E."/>
            <person name="Murat C."/>
            <person name="Sun H."/>
            <person name="Tunlid A."/>
            <person name="Henrissat B."/>
            <person name="Grigoriev I.V."/>
            <person name="Hibbett D.S."/>
            <person name="Martin F."/>
            <person name="Nordberg H.P."/>
            <person name="Cantor M.N."/>
            <person name="Hua S.X."/>
        </authorList>
    </citation>
    <scope>NUCLEOTIDE SEQUENCE [LARGE SCALE GENOMIC DNA]</scope>
    <source>
        <strain evidence="7 8">LaAM-08-1</strain>
    </source>
</reference>
<dbReference type="Pfam" id="PF17866">
    <property type="entry name" value="AAA_lid_6"/>
    <property type="match status" value="1"/>
</dbReference>
<feature type="compositionally biased region" description="Low complexity" evidence="5">
    <location>
        <begin position="1248"/>
        <end position="1264"/>
    </location>
</feature>
<dbReference type="Pfam" id="PF00004">
    <property type="entry name" value="AAA"/>
    <property type="match status" value="3"/>
</dbReference>
<dbReference type="CDD" id="cd18808">
    <property type="entry name" value="SF1_C_Upf1"/>
    <property type="match status" value="1"/>
</dbReference>
<dbReference type="GO" id="GO:0004386">
    <property type="term" value="F:helicase activity"/>
    <property type="evidence" value="ECO:0007669"/>
    <property type="project" value="InterPro"/>
</dbReference>
<feature type="region of interest" description="Disordered" evidence="5">
    <location>
        <begin position="1208"/>
        <end position="1233"/>
    </location>
</feature>
<dbReference type="InterPro" id="IPR041627">
    <property type="entry name" value="AAA_lid_6"/>
</dbReference>
<comment type="similarity">
    <text evidence="1">Belongs to the CbxX/CfxQ family.</text>
</comment>
<feature type="compositionally biased region" description="Low complexity" evidence="5">
    <location>
        <begin position="1213"/>
        <end position="1230"/>
    </location>
</feature>
<keyword evidence="2" id="KW-0547">Nucleotide-binding</keyword>
<dbReference type="STRING" id="1095629.A0A0C9Y567"/>
<dbReference type="EMBL" id="KN838540">
    <property type="protein sequence ID" value="KIK09064.1"/>
    <property type="molecule type" value="Genomic_DNA"/>
</dbReference>
<reference evidence="8" key="2">
    <citation type="submission" date="2015-01" db="EMBL/GenBank/DDBJ databases">
        <title>Evolutionary Origins and Diversification of the Mycorrhizal Mutualists.</title>
        <authorList>
            <consortium name="DOE Joint Genome Institute"/>
            <consortium name="Mycorrhizal Genomics Consortium"/>
            <person name="Kohler A."/>
            <person name="Kuo A."/>
            <person name="Nagy L.G."/>
            <person name="Floudas D."/>
            <person name="Copeland A."/>
            <person name="Barry K.W."/>
            <person name="Cichocki N."/>
            <person name="Veneault-Fourrey C."/>
            <person name="LaButti K."/>
            <person name="Lindquist E.A."/>
            <person name="Lipzen A."/>
            <person name="Lundell T."/>
            <person name="Morin E."/>
            <person name="Murat C."/>
            <person name="Riley R."/>
            <person name="Ohm R."/>
            <person name="Sun H."/>
            <person name="Tunlid A."/>
            <person name="Henrissat B."/>
            <person name="Grigoriev I.V."/>
            <person name="Hibbett D.S."/>
            <person name="Martin F."/>
        </authorList>
    </citation>
    <scope>NUCLEOTIDE SEQUENCE [LARGE SCALE GENOMIC DNA]</scope>
    <source>
        <strain evidence="8">LaAM-08-1</strain>
    </source>
</reference>
<evidence type="ECO:0000313" key="7">
    <source>
        <dbReference type="EMBL" id="KIK09064.1"/>
    </source>
</evidence>
<keyword evidence="4" id="KW-0175">Coiled coil</keyword>
<accession>A0A0C9Y567</accession>
<dbReference type="InterPro" id="IPR041677">
    <property type="entry name" value="DNA2/NAM7_AAA_11"/>
</dbReference>
<feature type="compositionally biased region" description="Low complexity" evidence="5">
    <location>
        <begin position="2162"/>
        <end position="2176"/>
    </location>
</feature>
<dbReference type="OrthoDB" id="2423195at2759"/>
<dbReference type="InterPro" id="IPR050773">
    <property type="entry name" value="CbxX/CfxQ_RuBisCO_ESX"/>
</dbReference>
<feature type="region of interest" description="Disordered" evidence="5">
    <location>
        <begin position="1245"/>
        <end position="1289"/>
    </location>
</feature>
<organism evidence="7 8">
    <name type="scientific">Laccaria amethystina LaAM-08-1</name>
    <dbReference type="NCBI Taxonomy" id="1095629"/>
    <lineage>
        <taxon>Eukaryota</taxon>
        <taxon>Fungi</taxon>
        <taxon>Dikarya</taxon>
        <taxon>Basidiomycota</taxon>
        <taxon>Agaricomycotina</taxon>
        <taxon>Agaricomycetes</taxon>
        <taxon>Agaricomycetidae</taxon>
        <taxon>Agaricales</taxon>
        <taxon>Agaricineae</taxon>
        <taxon>Hydnangiaceae</taxon>
        <taxon>Laccaria</taxon>
    </lineage>
</organism>
<dbReference type="Gene3D" id="3.40.50.300">
    <property type="entry name" value="P-loop containing nucleotide triphosphate hydrolases"/>
    <property type="match status" value="6"/>
</dbReference>
<dbReference type="InterPro" id="IPR003593">
    <property type="entry name" value="AAA+_ATPase"/>
</dbReference>
<dbReference type="InterPro" id="IPR003959">
    <property type="entry name" value="ATPase_AAA_core"/>
</dbReference>
<dbReference type="Pfam" id="PF13087">
    <property type="entry name" value="AAA_12"/>
    <property type="match status" value="1"/>
</dbReference>
<dbReference type="SMART" id="SM00382">
    <property type="entry name" value="AAA"/>
    <property type="match status" value="4"/>
</dbReference>
<dbReference type="Pfam" id="PF13086">
    <property type="entry name" value="AAA_11"/>
    <property type="match status" value="1"/>
</dbReference>
<evidence type="ECO:0000313" key="8">
    <source>
        <dbReference type="Proteomes" id="UP000054477"/>
    </source>
</evidence>
<dbReference type="InterPro" id="IPR041679">
    <property type="entry name" value="DNA2/NAM7-like_C"/>
</dbReference>
<evidence type="ECO:0000256" key="1">
    <source>
        <dbReference type="ARBA" id="ARBA00010378"/>
    </source>
</evidence>
<feature type="compositionally biased region" description="Basic and acidic residues" evidence="5">
    <location>
        <begin position="2232"/>
        <end position="2261"/>
    </location>
</feature>
<evidence type="ECO:0000259" key="6">
    <source>
        <dbReference type="SMART" id="SM00382"/>
    </source>
</evidence>
<keyword evidence="8" id="KW-1185">Reference proteome</keyword>
<dbReference type="GO" id="GO:0016887">
    <property type="term" value="F:ATP hydrolysis activity"/>
    <property type="evidence" value="ECO:0007669"/>
    <property type="project" value="InterPro"/>
</dbReference>
<evidence type="ECO:0000256" key="2">
    <source>
        <dbReference type="ARBA" id="ARBA00022741"/>
    </source>
</evidence>
<dbReference type="SUPFAM" id="SSF52540">
    <property type="entry name" value="P-loop containing nucleoside triphosphate hydrolases"/>
    <property type="match status" value="4"/>
</dbReference>